<evidence type="ECO:0000313" key="10">
    <source>
        <dbReference type="EMBL" id="KAK4008867.1"/>
    </source>
</evidence>
<accession>A0ABQ9Z7K3</accession>
<protein>
    <recommendedName>
        <fullName evidence="9">CDC20/Fizzy WD40 domain-containing protein</fullName>
    </recommendedName>
</protein>
<dbReference type="Pfam" id="PF24807">
    <property type="entry name" value="WD40_CDC20-Fz"/>
    <property type="match status" value="1"/>
</dbReference>
<feature type="repeat" description="WD" evidence="7">
    <location>
        <begin position="497"/>
        <end position="529"/>
    </location>
</feature>
<dbReference type="Gene3D" id="2.130.10.10">
    <property type="entry name" value="YVTN repeat-like/Quinoprotein amine dehydrogenase"/>
    <property type="match status" value="1"/>
</dbReference>
<dbReference type="Proteomes" id="UP001234178">
    <property type="component" value="Unassembled WGS sequence"/>
</dbReference>
<dbReference type="SUPFAM" id="SSF50978">
    <property type="entry name" value="WD40 repeat-like"/>
    <property type="match status" value="1"/>
</dbReference>
<sequence length="559" mass="62226">MSSLLPFKLALLAVRLGFKRAFKNGFFISRQAFGTCTLQLIYHIFLTMAQFSIENRMRAITMNLSEVNLMSSKKENQISKNDQSAKLGKSLCNGSINMSLNCSTNSQSVATKTPKRTETSFSNKTPKMTQGPTLGKPNSWKSPGMGAGVIRKAQNILGDRMVPSRSTTDFEAAHHKMTSEDPSGDRVLSYQTVQIPKPQEAYINHQKALYSASSSTQKKPSTRFIPNTADRVLDAPAMMNDYYLNLLDWSQTNFISVALDKQVYLWNAASGDIQELMECEGDDNYISSVQFTQDGSYLAIGLNTGCVELWDIQQQRRLRTMAGHAARIGVLAWNEHVLSSGSRSGLIFHHDVRIPQHLVASLEGHTQEVCSLKWSGDHRFLASGGNDNLVHVWEGTSGQITRNTPLHVFNQHQAAVKGMAWCPWQSRLLATGGGTNDRSIKLWNMNIGDCVDTIDTKSQVSGIFWNSEYQEIISSHGFPNHTLQIWKYPTKAKVAELTGHDERILHLAMSPGETAVMSAGADETLRLWNCFQTDPNKKKGIAGRRNEPRSALDAMSNFR</sequence>
<evidence type="ECO:0000256" key="2">
    <source>
        <dbReference type="ARBA" id="ARBA00022574"/>
    </source>
</evidence>
<evidence type="ECO:0000256" key="8">
    <source>
        <dbReference type="SAM" id="MobiDB-lite"/>
    </source>
</evidence>
<keyword evidence="5" id="KW-0498">Mitosis</keyword>
<dbReference type="CDD" id="cd00200">
    <property type="entry name" value="WD40"/>
    <property type="match status" value="1"/>
</dbReference>
<gene>
    <name evidence="10" type="ORF">OUZ56_013993</name>
</gene>
<dbReference type="EMBL" id="JAOYFB010000002">
    <property type="protein sequence ID" value="KAK4008867.1"/>
    <property type="molecule type" value="Genomic_DNA"/>
</dbReference>
<keyword evidence="6" id="KW-0131">Cell cycle</keyword>
<evidence type="ECO:0000256" key="4">
    <source>
        <dbReference type="ARBA" id="ARBA00022737"/>
    </source>
</evidence>
<dbReference type="PROSITE" id="PS50294">
    <property type="entry name" value="WD_REPEATS_REGION"/>
    <property type="match status" value="2"/>
</dbReference>
<dbReference type="PANTHER" id="PTHR19918:SF8">
    <property type="entry name" value="FI02843P"/>
    <property type="match status" value="1"/>
</dbReference>
<dbReference type="PROSITE" id="PS50082">
    <property type="entry name" value="WD_REPEATS_2"/>
    <property type="match status" value="3"/>
</dbReference>
<feature type="repeat" description="WD" evidence="7">
    <location>
        <begin position="279"/>
        <end position="320"/>
    </location>
</feature>
<reference evidence="10 11" key="1">
    <citation type="journal article" date="2023" name="Nucleic Acids Res.">
        <title>The hologenome of Daphnia magna reveals possible DNA methylation and microbiome-mediated evolution of the host genome.</title>
        <authorList>
            <person name="Chaturvedi A."/>
            <person name="Li X."/>
            <person name="Dhandapani V."/>
            <person name="Marshall H."/>
            <person name="Kissane S."/>
            <person name="Cuenca-Cambronero M."/>
            <person name="Asole G."/>
            <person name="Calvet F."/>
            <person name="Ruiz-Romero M."/>
            <person name="Marangio P."/>
            <person name="Guigo R."/>
            <person name="Rago D."/>
            <person name="Mirbahai L."/>
            <person name="Eastwood N."/>
            <person name="Colbourne J.K."/>
            <person name="Zhou J."/>
            <person name="Mallon E."/>
            <person name="Orsini L."/>
        </authorList>
    </citation>
    <scope>NUCLEOTIDE SEQUENCE [LARGE SCALE GENOMIC DNA]</scope>
    <source>
        <strain evidence="10">LRV0_1</strain>
    </source>
</reference>
<organism evidence="10 11">
    <name type="scientific">Daphnia magna</name>
    <dbReference type="NCBI Taxonomy" id="35525"/>
    <lineage>
        <taxon>Eukaryota</taxon>
        <taxon>Metazoa</taxon>
        <taxon>Ecdysozoa</taxon>
        <taxon>Arthropoda</taxon>
        <taxon>Crustacea</taxon>
        <taxon>Branchiopoda</taxon>
        <taxon>Diplostraca</taxon>
        <taxon>Cladocera</taxon>
        <taxon>Anomopoda</taxon>
        <taxon>Daphniidae</taxon>
        <taxon>Daphnia</taxon>
    </lineage>
</organism>
<evidence type="ECO:0000256" key="6">
    <source>
        <dbReference type="ARBA" id="ARBA00023306"/>
    </source>
</evidence>
<evidence type="ECO:0000256" key="3">
    <source>
        <dbReference type="ARBA" id="ARBA00022618"/>
    </source>
</evidence>
<evidence type="ECO:0000313" key="11">
    <source>
        <dbReference type="Proteomes" id="UP001234178"/>
    </source>
</evidence>
<dbReference type="InterPro" id="IPR001680">
    <property type="entry name" value="WD40_rpt"/>
</dbReference>
<comment type="similarity">
    <text evidence="1">Belongs to the WD repeat CDC20/Fizzy family.</text>
</comment>
<dbReference type="InterPro" id="IPR036322">
    <property type="entry name" value="WD40_repeat_dom_sf"/>
</dbReference>
<keyword evidence="11" id="KW-1185">Reference proteome</keyword>
<keyword evidence="2 7" id="KW-0853">WD repeat</keyword>
<evidence type="ECO:0000256" key="7">
    <source>
        <dbReference type="PROSITE-ProRule" id="PRU00221"/>
    </source>
</evidence>
<evidence type="ECO:0000259" key="9">
    <source>
        <dbReference type="Pfam" id="PF24807"/>
    </source>
</evidence>
<name>A0ABQ9Z7K3_9CRUS</name>
<dbReference type="PANTHER" id="PTHR19918">
    <property type="entry name" value="CELL DIVISION CYCLE 20 CDC20 FIZZY -RELATED"/>
    <property type="match status" value="1"/>
</dbReference>
<dbReference type="InterPro" id="IPR015943">
    <property type="entry name" value="WD40/YVTN_repeat-like_dom_sf"/>
</dbReference>
<proteinExistence type="inferred from homology"/>
<feature type="region of interest" description="Disordered" evidence="8">
    <location>
        <begin position="538"/>
        <end position="559"/>
    </location>
</feature>
<evidence type="ECO:0000256" key="1">
    <source>
        <dbReference type="ARBA" id="ARBA00006445"/>
    </source>
</evidence>
<feature type="repeat" description="WD" evidence="7">
    <location>
        <begin position="362"/>
        <end position="403"/>
    </location>
</feature>
<keyword evidence="4" id="KW-0677">Repeat</keyword>
<dbReference type="InterPro" id="IPR056150">
    <property type="entry name" value="WD40_CDC20-Fz"/>
</dbReference>
<feature type="region of interest" description="Disordered" evidence="8">
    <location>
        <begin position="107"/>
        <end position="143"/>
    </location>
</feature>
<feature type="domain" description="CDC20/Fizzy WD40" evidence="9">
    <location>
        <begin position="233"/>
        <end position="528"/>
    </location>
</feature>
<evidence type="ECO:0000256" key="5">
    <source>
        <dbReference type="ARBA" id="ARBA00022776"/>
    </source>
</evidence>
<dbReference type="InterPro" id="IPR033010">
    <property type="entry name" value="Cdc20/Fizzy"/>
</dbReference>
<comment type="caution">
    <text evidence="10">The sequence shown here is derived from an EMBL/GenBank/DDBJ whole genome shotgun (WGS) entry which is preliminary data.</text>
</comment>
<feature type="compositionally biased region" description="Polar residues" evidence="8">
    <location>
        <begin position="119"/>
        <end position="132"/>
    </location>
</feature>
<dbReference type="SMART" id="SM00320">
    <property type="entry name" value="WD40"/>
    <property type="match status" value="7"/>
</dbReference>
<keyword evidence="3" id="KW-0132">Cell division</keyword>